<dbReference type="GeneID" id="117652664"/>
<feature type="compositionally biased region" description="Polar residues" evidence="1">
    <location>
        <begin position="133"/>
        <end position="144"/>
    </location>
</feature>
<protein>
    <submittedName>
        <fullName evidence="3">Uncharacterized protein LOC117652664</fullName>
    </submittedName>
</protein>
<evidence type="ECO:0000313" key="3">
    <source>
        <dbReference type="RefSeq" id="XP_034253637.1"/>
    </source>
</evidence>
<feature type="compositionally biased region" description="Basic and acidic residues" evidence="1">
    <location>
        <begin position="46"/>
        <end position="66"/>
    </location>
</feature>
<feature type="region of interest" description="Disordered" evidence="1">
    <location>
        <begin position="126"/>
        <end position="157"/>
    </location>
</feature>
<dbReference type="Proteomes" id="UP000515158">
    <property type="component" value="Unplaced"/>
</dbReference>
<evidence type="ECO:0000313" key="2">
    <source>
        <dbReference type="Proteomes" id="UP000515158"/>
    </source>
</evidence>
<gene>
    <name evidence="3" type="primary">LOC117652664</name>
</gene>
<name>A0A6P9A6U4_THRPL</name>
<dbReference type="RefSeq" id="XP_034253637.1">
    <property type="nucleotide sequence ID" value="XM_034397746.1"/>
</dbReference>
<dbReference type="AlphaFoldDB" id="A0A6P9A6U4"/>
<dbReference type="InParanoid" id="A0A6P9A6U4"/>
<reference evidence="3" key="1">
    <citation type="submission" date="2025-08" db="UniProtKB">
        <authorList>
            <consortium name="RefSeq"/>
        </authorList>
    </citation>
    <scope>IDENTIFICATION</scope>
    <source>
        <tissue evidence="3">Total insect</tissue>
    </source>
</reference>
<feature type="region of interest" description="Disordered" evidence="1">
    <location>
        <begin position="46"/>
        <end position="68"/>
    </location>
</feature>
<sequence length="157" mass="17388">MRQLFGSSFDSAEELIEAAVPPPSPLLTHEEEEWVMAELFSPHTLDASHDSELNELEQERVSESAPRRVSAFLRLGPRQTYPGEEEEVEIAHGPEEEAEVPEVQVLLPPVAAPEVADALVPEVNLPPVAAPQTKKTMSRSMGQTNHRDSLFAMVRRS</sequence>
<proteinExistence type="predicted"/>
<accession>A0A6P9A6U4</accession>
<dbReference type="KEGG" id="tpal:117652664"/>
<organism evidence="3">
    <name type="scientific">Thrips palmi</name>
    <name type="common">Melon thrips</name>
    <dbReference type="NCBI Taxonomy" id="161013"/>
    <lineage>
        <taxon>Eukaryota</taxon>
        <taxon>Metazoa</taxon>
        <taxon>Ecdysozoa</taxon>
        <taxon>Arthropoda</taxon>
        <taxon>Hexapoda</taxon>
        <taxon>Insecta</taxon>
        <taxon>Pterygota</taxon>
        <taxon>Neoptera</taxon>
        <taxon>Paraneoptera</taxon>
        <taxon>Thysanoptera</taxon>
        <taxon>Terebrantia</taxon>
        <taxon>Thripoidea</taxon>
        <taxon>Thripidae</taxon>
        <taxon>Thrips</taxon>
    </lineage>
</organism>
<evidence type="ECO:0000256" key="1">
    <source>
        <dbReference type="SAM" id="MobiDB-lite"/>
    </source>
</evidence>
<keyword evidence="2" id="KW-1185">Reference proteome</keyword>